<proteinExistence type="predicted"/>
<name>A0A6A6GNE3_9PEZI</name>
<organism evidence="2 3">
    <name type="scientific">Elsinoe ampelina</name>
    <dbReference type="NCBI Taxonomy" id="302913"/>
    <lineage>
        <taxon>Eukaryota</taxon>
        <taxon>Fungi</taxon>
        <taxon>Dikarya</taxon>
        <taxon>Ascomycota</taxon>
        <taxon>Pezizomycotina</taxon>
        <taxon>Dothideomycetes</taxon>
        <taxon>Dothideomycetidae</taxon>
        <taxon>Myriangiales</taxon>
        <taxon>Elsinoaceae</taxon>
        <taxon>Elsinoe</taxon>
    </lineage>
</organism>
<dbReference type="Proteomes" id="UP000799538">
    <property type="component" value="Unassembled WGS sequence"/>
</dbReference>
<evidence type="ECO:0000313" key="2">
    <source>
        <dbReference type="EMBL" id="KAF2227255.1"/>
    </source>
</evidence>
<reference evidence="3" key="1">
    <citation type="journal article" date="2020" name="Stud. Mycol.">
        <title>101 Dothideomycetes genomes: A test case for predicting lifestyles and emergence of pathogens.</title>
        <authorList>
            <person name="Haridas S."/>
            <person name="Albert R."/>
            <person name="Binder M."/>
            <person name="Bloem J."/>
            <person name="LaButti K."/>
            <person name="Salamov A."/>
            <person name="Andreopoulos B."/>
            <person name="Baker S."/>
            <person name="Barry K."/>
            <person name="Bills G."/>
            <person name="Bluhm B."/>
            <person name="Cannon C."/>
            <person name="Castanera R."/>
            <person name="Culley D."/>
            <person name="Daum C."/>
            <person name="Ezra D."/>
            <person name="Gonzalez J."/>
            <person name="Henrissat B."/>
            <person name="Kuo A."/>
            <person name="Liang C."/>
            <person name="Lipzen A."/>
            <person name="Lutzoni F."/>
            <person name="Magnuson J."/>
            <person name="Mondo S."/>
            <person name="Nolan M."/>
            <person name="Ohm R."/>
            <person name="Pangilinan J."/>
            <person name="Park H.-J."/>
            <person name="Ramirez L."/>
            <person name="Alfaro M."/>
            <person name="Sun H."/>
            <person name="Tritt A."/>
            <person name="Yoshinaga Y."/>
            <person name="Zwiers L.-H."/>
            <person name="Turgeon B."/>
            <person name="Goodwin S."/>
            <person name="Spatafora J."/>
            <person name="Crous P."/>
            <person name="Grigoriev I."/>
        </authorList>
    </citation>
    <scope>NUCLEOTIDE SEQUENCE [LARGE SCALE GENOMIC DNA]</scope>
    <source>
        <strain evidence="3">CECT 20119</strain>
    </source>
</reference>
<keyword evidence="3" id="KW-1185">Reference proteome</keyword>
<feature type="region of interest" description="Disordered" evidence="1">
    <location>
        <begin position="200"/>
        <end position="265"/>
    </location>
</feature>
<evidence type="ECO:0000256" key="1">
    <source>
        <dbReference type="SAM" id="MobiDB-lite"/>
    </source>
</evidence>
<dbReference type="AlphaFoldDB" id="A0A6A6GNE3"/>
<sequence length="265" mass="30117">MRAKISLQKSRLGQKGVHCADCGAAENITGDRRLLVFHADLKRRCRRCYEAARMDHKHGHAPRTELDKKVANDLYDFDKLRRDPVTRITLTCATCGIGDSMMRLEVVDGATLCTACAIRKEKGTVEEHANVERAANDRRNRSIRVVCSWRRHSDCIVKEDRFVEGEEHPRRTGYCADGPICHPCGRNKRQFLARKAQQLAKGVRRNRVDQGNKPKPVPDTDDVKHVKLDRARKQDGVSMKKDVTKRSSKRACIRPALYTKTSSNT</sequence>
<dbReference type="EMBL" id="ML992501">
    <property type="protein sequence ID" value="KAF2227255.1"/>
    <property type="molecule type" value="Genomic_DNA"/>
</dbReference>
<gene>
    <name evidence="2" type="ORF">BDZ85DRAFT_1177</name>
</gene>
<accession>A0A6A6GNE3</accession>
<protein>
    <submittedName>
        <fullName evidence="2">Uncharacterized protein</fullName>
    </submittedName>
</protein>
<feature type="compositionally biased region" description="Basic and acidic residues" evidence="1">
    <location>
        <begin position="206"/>
        <end position="245"/>
    </location>
</feature>
<evidence type="ECO:0000313" key="3">
    <source>
        <dbReference type="Proteomes" id="UP000799538"/>
    </source>
</evidence>